<reference evidence="6" key="2">
    <citation type="submission" date="2020-06" db="EMBL/GenBank/DDBJ databases">
        <authorList>
            <person name="Sheffer M."/>
        </authorList>
    </citation>
    <scope>NUCLEOTIDE SEQUENCE</scope>
</reference>
<evidence type="ECO:0000256" key="3">
    <source>
        <dbReference type="ARBA" id="ARBA00022824"/>
    </source>
</evidence>
<dbReference type="AlphaFoldDB" id="A0A8T0F4F2"/>
<dbReference type="EMBL" id="JABXBU010000028">
    <property type="protein sequence ID" value="KAF8786047.1"/>
    <property type="molecule type" value="Genomic_DNA"/>
</dbReference>
<accession>A0A8T0F4F2</accession>
<keyword evidence="7" id="KW-1185">Reference proteome</keyword>
<keyword evidence="5" id="KW-0812">Transmembrane</keyword>
<evidence type="ECO:0000256" key="5">
    <source>
        <dbReference type="SAM" id="Phobius"/>
    </source>
</evidence>
<feature type="transmembrane region" description="Helical" evidence="5">
    <location>
        <begin position="177"/>
        <end position="196"/>
    </location>
</feature>
<comment type="caution">
    <text evidence="6">The sequence shown here is derived from an EMBL/GenBank/DDBJ whole genome shotgun (WGS) entry which is preliminary data.</text>
</comment>
<evidence type="ECO:0000313" key="7">
    <source>
        <dbReference type="Proteomes" id="UP000807504"/>
    </source>
</evidence>
<protein>
    <submittedName>
        <fullName evidence="6">Sterol O-acyltransferase 1 like protein</fullName>
    </submittedName>
</protein>
<dbReference type="InterPro" id="IPR014371">
    <property type="entry name" value="Oat_ACAT_DAG_ARE"/>
</dbReference>
<sequence length="302" mass="35551">MSNRVEIRKKARDIELWELRQMLQDPSIDILNDVDAKFEKDPDRIITELELKHKKPQNDFMNKLSLPKGSEAPRELRRKEFVLRNSTLTNLWRSPNVRSLYNLILAFFVFLYLHIAIFYYFNVERLTRDLALVSWSFGQFHIVTAVWIGINLSIVFFLHPVFRFWASSRAFAKKKGLYDLMFCTLFVLYEAALLIIPPKIIIDCNIPPASSCALVMEQFRLFMKSYAFVRENINRVLKYKLHQDDDEESNSPPCPEVGKLIYFLFAPTLIYRDSYPRTSVCERNDVEIINNDPLAETIYRCG</sequence>
<dbReference type="GO" id="GO:0005789">
    <property type="term" value="C:endoplasmic reticulum membrane"/>
    <property type="evidence" value="ECO:0007669"/>
    <property type="project" value="UniProtKB-SubCell"/>
</dbReference>
<evidence type="ECO:0000256" key="2">
    <source>
        <dbReference type="ARBA" id="ARBA00022679"/>
    </source>
</evidence>
<gene>
    <name evidence="6" type="ORF">HNY73_009951</name>
</gene>
<evidence type="ECO:0000256" key="1">
    <source>
        <dbReference type="ARBA" id="ARBA00004477"/>
    </source>
</evidence>
<feature type="transmembrane region" description="Helical" evidence="5">
    <location>
        <begin position="141"/>
        <end position="165"/>
    </location>
</feature>
<organism evidence="6 7">
    <name type="scientific">Argiope bruennichi</name>
    <name type="common">Wasp spider</name>
    <name type="synonym">Aranea bruennichi</name>
    <dbReference type="NCBI Taxonomy" id="94029"/>
    <lineage>
        <taxon>Eukaryota</taxon>
        <taxon>Metazoa</taxon>
        <taxon>Ecdysozoa</taxon>
        <taxon>Arthropoda</taxon>
        <taxon>Chelicerata</taxon>
        <taxon>Arachnida</taxon>
        <taxon>Araneae</taxon>
        <taxon>Araneomorphae</taxon>
        <taxon>Entelegynae</taxon>
        <taxon>Araneoidea</taxon>
        <taxon>Araneidae</taxon>
        <taxon>Argiope</taxon>
    </lineage>
</organism>
<evidence type="ECO:0000313" key="6">
    <source>
        <dbReference type="EMBL" id="KAF8786047.1"/>
    </source>
</evidence>
<dbReference type="GO" id="GO:0008374">
    <property type="term" value="F:O-acyltransferase activity"/>
    <property type="evidence" value="ECO:0007669"/>
    <property type="project" value="InterPro"/>
</dbReference>
<dbReference type="PANTHER" id="PTHR10408:SF8">
    <property type="entry name" value="O-ACYLTRANSFERASE"/>
    <property type="match status" value="1"/>
</dbReference>
<keyword evidence="3" id="KW-0256">Endoplasmic reticulum</keyword>
<name>A0A8T0F4F2_ARGBR</name>
<dbReference type="Proteomes" id="UP000807504">
    <property type="component" value="Unassembled WGS sequence"/>
</dbReference>
<keyword evidence="5" id="KW-0472">Membrane</keyword>
<feature type="transmembrane region" description="Helical" evidence="5">
    <location>
        <begin position="100"/>
        <end position="121"/>
    </location>
</feature>
<keyword evidence="2" id="KW-0808">Transferase</keyword>
<comment type="subcellular location">
    <subcellularLocation>
        <location evidence="1">Endoplasmic reticulum membrane</location>
        <topology evidence="1">Multi-pass membrane protein</topology>
    </subcellularLocation>
</comment>
<reference evidence="6" key="1">
    <citation type="journal article" date="2020" name="bioRxiv">
        <title>Chromosome-level reference genome of the European wasp spider Argiope bruennichi: a resource for studies on range expansion and evolutionary adaptation.</title>
        <authorList>
            <person name="Sheffer M.M."/>
            <person name="Hoppe A."/>
            <person name="Krehenwinkel H."/>
            <person name="Uhl G."/>
            <person name="Kuss A.W."/>
            <person name="Jensen L."/>
            <person name="Jensen C."/>
            <person name="Gillespie R.G."/>
            <person name="Hoff K.J."/>
            <person name="Prost S."/>
        </authorList>
    </citation>
    <scope>NUCLEOTIDE SEQUENCE</scope>
</reference>
<keyword evidence="4" id="KW-0012">Acyltransferase</keyword>
<proteinExistence type="predicted"/>
<evidence type="ECO:0000256" key="4">
    <source>
        <dbReference type="ARBA" id="ARBA00023315"/>
    </source>
</evidence>
<keyword evidence="5" id="KW-1133">Transmembrane helix</keyword>
<dbReference type="PANTHER" id="PTHR10408">
    <property type="entry name" value="STEROL O-ACYLTRANSFERASE"/>
    <property type="match status" value="1"/>
</dbReference>
<dbReference type="GO" id="GO:0008203">
    <property type="term" value="P:cholesterol metabolic process"/>
    <property type="evidence" value="ECO:0007669"/>
    <property type="project" value="TreeGrafter"/>
</dbReference>